<feature type="region of interest" description="Disordered" evidence="1">
    <location>
        <begin position="1"/>
        <end position="136"/>
    </location>
</feature>
<protein>
    <submittedName>
        <fullName evidence="2">Uncharacterized protein</fullName>
    </submittedName>
</protein>
<accession>A0ABN9VAG4</accession>
<dbReference type="Proteomes" id="UP001189429">
    <property type="component" value="Unassembled WGS sequence"/>
</dbReference>
<feature type="compositionally biased region" description="Low complexity" evidence="1">
    <location>
        <begin position="71"/>
        <end position="88"/>
    </location>
</feature>
<feature type="compositionally biased region" description="Low complexity" evidence="1">
    <location>
        <begin position="103"/>
        <end position="136"/>
    </location>
</feature>
<comment type="caution">
    <text evidence="2">The sequence shown here is derived from an EMBL/GenBank/DDBJ whole genome shotgun (WGS) entry which is preliminary data.</text>
</comment>
<feature type="compositionally biased region" description="Pro residues" evidence="1">
    <location>
        <begin position="25"/>
        <end position="36"/>
    </location>
</feature>
<proteinExistence type="predicted"/>
<dbReference type="EMBL" id="CAUYUJ010016747">
    <property type="protein sequence ID" value="CAK0868440.1"/>
    <property type="molecule type" value="Genomic_DNA"/>
</dbReference>
<feature type="non-terminal residue" evidence="2">
    <location>
        <position position="136"/>
    </location>
</feature>
<evidence type="ECO:0000313" key="2">
    <source>
        <dbReference type="EMBL" id="CAK0868440.1"/>
    </source>
</evidence>
<sequence>RSLAQSEKDDVVEVVSRPPSMSTPRKPPAPPGPPPVQRYALDDGRDDDAERGGGRGYREFDGQRRCASHWASARARLPARPSALAGPGEPRALRGGGGQPSKGDAQNGAAASPAAPAPGSQDAAQASAHRAAQNAP</sequence>
<name>A0ABN9VAG4_9DINO</name>
<evidence type="ECO:0000256" key="1">
    <source>
        <dbReference type="SAM" id="MobiDB-lite"/>
    </source>
</evidence>
<reference evidence="2" key="1">
    <citation type="submission" date="2023-10" db="EMBL/GenBank/DDBJ databases">
        <authorList>
            <person name="Chen Y."/>
            <person name="Shah S."/>
            <person name="Dougan E. K."/>
            <person name="Thang M."/>
            <person name="Chan C."/>
        </authorList>
    </citation>
    <scope>NUCLEOTIDE SEQUENCE [LARGE SCALE GENOMIC DNA]</scope>
</reference>
<feature type="non-terminal residue" evidence="2">
    <location>
        <position position="1"/>
    </location>
</feature>
<feature type="compositionally biased region" description="Basic and acidic residues" evidence="1">
    <location>
        <begin position="40"/>
        <end position="64"/>
    </location>
</feature>
<feature type="compositionally biased region" description="Basic and acidic residues" evidence="1">
    <location>
        <begin position="1"/>
        <end position="11"/>
    </location>
</feature>
<evidence type="ECO:0000313" key="3">
    <source>
        <dbReference type="Proteomes" id="UP001189429"/>
    </source>
</evidence>
<organism evidence="2 3">
    <name type="scientific">Prorocentrum cordatum</name>
    <dbReference type="NCBI Taxonomy" id="2364126"/>
    <lineage>
        <taxon>Eukaryota</taxon>
        <taxon>Sar</taxon>
        <taxon>Alveolata</taxon>
        <taxon>Dinophyceae</taxon>
        <taxon>Prorocentrales</taxon>
        <taxon>Prorocentraceae</taxon>
        <taxon>Prorocentrum</taxon>
    </lineage>
</organism>
<gene>
    <name evidence="2" type="ORF">PCOR1329_LOCUS55100</name>
</gene>
<keyword evidence="3" id="KW-1185">Reference proteome</keyword>